<evidence type="ECO:0000313" key="3">
    <source>
        <dbReference type="Proteomes" id="UP000596205"/>
    </source>
</evidence>
<feature type="transmembrane region" description="Helical" evidence="1">
    <location>
        <begin position="27"/>
        <end position="47"/>
    </location>
</feature>
<keyword evidence="1" id="KW-1133">Transmembrane helix</keyword>
<protein>
    <submittedName>
        <fullName evidence="2">Pilus assembly protein</fullName>
    </submittedName>
</protein>
<name>A0A7T7AHI8_9BURK</name>
<dbReference type="KEGG" id="bann:JFN94_01580"/>
<accession>A0A7T7AHI8</accession>
<reference evidence="2 3" key="1">
    <citation type="submission" date="2020-12" db="EMBL/GenBank/DDBJ databases">
        <title>Complete genome sequence of Burkholderia anthina BJQ0011.</title>
        <authorList>
            <person name="Xu Y."/>
        </authorList>
    </citation>
    <scope>NUCLEOTIDE SEQUENCE [LARGE SCALE GENOMIC DNA]</scope>
    <source>
        <strain evidence="2 3">BJQ0011</strain>
    </source>
</reference>
<keyword evidence="1" id="KW-0812">Transmembrane</keyword>
<gene>
    <name evidence="2" type="ORF">JFN94_01580</name>
</gene>
<dbReference type="AlphaFoldDB" id="A0A7T7AHI8"/>
<keyword evidence="1" id="KW-0472">Membrane</keyword>
<sequence>MTAIAHGSMSRDAGWPGRMRRVRSGTAHAVGCVLACVAVMAGGVHFADSADWSGLAHSRALLAASRMRAADAQRVLAAAAQPGDTGPAAGTNARVARPPAWPVLMLELADLAGASGLRVVSIEPRHADGAAPDGRRTVRIVADGGYPALLRMVGGLASFSALAVPSVLHIERKPPGLRVDMSVDVFPALSWGGAGDEAARVLASGGPGDDPFGGAGQPTAVDDQAPRLAGTIRDVRAGLALFDAGDGAFVAVAPGEALGASRVMRVDAGAVMLATADGARRFVVGNGGRP</sequence>
<organism evidence="2 3">
    <name type="scientific">Burkholderia anthina</name>
    <dbReference type="NCBI Taxonomy" id="179879"/>
    <lineage>
        <taxon>Bacteria</taxon>
        <taxon>Pseudomonadati</taxon>
        <taxon>Pseudomonadota</taxon>
        <taxon>Betaproteobacteria</taxon>
        <taxon>Burkholderiales</taxon>
        <taxon>Burkholderiaceae</taxon>
        <taxon>Burkholderia</taxon>
        <taxon>Burkholderia cepacia complex</taxon>
    </lineage>
</organism>
<dbReference type="Proteomes" id="UP000596205">
    <property type="component" value="Chromosome 1"/>
</dbReference>
<dbReference type="RefSeq" id="WP_124828689.1">
    <property type="nucleotide sequence ID" value="NZ_CADEPR010000009.1"/>
</dbReference>
<proteinExistence type="predicted"/>
<evidence type="ECO:0000256" key="1">
    <source>
        <dbReference type="SAM" id="Phobius"/>
    </source>
</evidence>
<dbReference type="EMBL" id="CP066769">
    <property type="protein sequence ID" value="QQK02896.1"/>
    <property type="molecule type" value="Genomic_DNA"/>
</dbReference>
<evidence type="ECO:0000313" key="2">
    <source>
        <dbReference type="EMBL" id="QQK02896.1"/>
    </source>
</evidence>